<dbReference type="InterPro" id="IPR001031">
    <property type="entry name" value="Thioesterase"/>
</dbReference>
<dbReference type="Gene3D" id="2.30.38.10">
    <property type="entry name" value="Luciferase, Domain 3"/>
    <property type="match status" value="2"/>
</dbReference>
<dbReference type="FunFam" id="3.30.559.30:FF:000001">
    <property type="entry name" value="Non-ribosomal peptide synthetase"/>
    <property type="match status" value="2"/>
</dbReference>
<dbReference type="GO" id="GO:0003824">
    <property type="term" value="F:catalytic activity"/>
    <property type="evidence" value="ECO:0007669"/>
    <property type="project" value="InterPro"/>
</dbReference>
<dbReference type="SUPFAM" id="SSF52777">
    <property type="entry name" value="CoA-dependent acyltransferases"/>
    <property type="match status" value="3"/>
</dbReference>
<dbReference type="Pfam" id="PF00550">
    <property type="entry name" value="PP-binding"/>
    <property type="match status" value="2"/>
</dbReference>
<dbReference type="FunFam" id="2.30.38.10:FF:000001">
    <property type="entry name" value="Non-ribosomal peptide synthetase PvdI"/>
    <property type="match status" value="1"/>
</dbReference>
<organism evidence="6 7">
    <name type="scientific">Myxococcus llanfairpwllgwyngyllgogerychwyrndrobwllllantysiliogogogochensis</name>
    <dbReference type="NCBI Taxonomy" id="2590453"/>
    <lineage>
        <taxon>Bacteria</taxon>
        <taxon>Pseudomonadati</taxon>
        <taxon>Myxococcota</taxon>
        <taxon>Myxococcia</taxon>
        <taxon>Myxococcales</taxon>
        <taxon>Cystobacterineae</taxon>
        <taxon>Myxococcaceae</taxon>
        <taxon>Myxococcus</taxon>
    </lineage>
</organism>
<dbReference type="GO" id="GO:0043041">
    <property type="term" value="P:amino acid activation for nonribosomal peptide biosynthetic process"/>
    <property type="evidence" value="ECO:0007669"/>
    <property type="project" value="TreeGrafter"/>
</dbReference>
<evidence type="ECO:0000256" key="2">
    <source>
        <dbReference type="ARBA" id="ARBA00006432"/>
    </source>
</evidence>
<dbReference type="FunFam" id="1.10.1200.10:FF:000005">
    <property type="entry name" value="Nonribosomal peptide synthetase 1"/>
    <property type="match status" value="1"/>
</dbReference>
<dbReference type="FunFam" id="3.30.300.30:FF:000010">
    <property type="entry name" value="Enterobactin synthetase component F"/>
    <property type="match status" value="2"/>
</dbReference>
<evidence type="ECO:0000313" key="7">
    <source>
        <dbReference type="Proteomes" id="UP000315369"/>
    </source>
</evidence>
<dbReference type="CDD" id="cd17651">
    <property type="entry name" value="A_NRPS_VisG_like"/>
    <property type="match status" value="2"/>
</dbReference>
<dbReference type="Proteomes" id="UP000315369">
    <property type="component" value="Unassembled WGS sequence"/>
</dbReference>
<evidence type="ECO:0000259" key="5">
    <source>
        <dbReference type="PROSITE" id="PS50075"/>
    </source>
</evidence>
<evidence type="ECO:0000313" key="6">
    <source>
        <dbReference type="EMBL" id="TQF13307.1"/>
    </source>
</evidence>
<keyword evidence="7" id="KW-1185">Reference proteome</keyword>
<dbReference type="InterPro" id="IPR023213">
    <property type="entry name" value="CAT-like_dom_sf"/>
</dbReference>
<dbReference type="Pfam" id="PF00501">
    <property type="entry name" value="AMP-binding"/>
    <property type="match status" value="2"/>
</dbReference>
<comment type="cofactor">
    <cofactor evidence="1">
        <name>pantetheine 4'-phosphate</name>
        <dbReference type="ChEBI" id="CHEBI:47942"/>
    </cofactor>
</comment>
<dbReference type="SUPFAM" id="SSF53474">
    <property type="entry name" value="alpha/beta-Hydrolases"/>
    <property type="match status" value="1"/>
</dbReference>
<accession>A0A540WWE6</accession>
<dbReference type="PROSITE" id="PS50075">
    <property type="entry name" value="CARRIER"/>
    <property type="match status" value="2"/>
</dbReference>
<dbReference type="InterPro" id="IPR020802">
    <property type="entry name" value="TesA-like"/>
</dbReference>
<dbReference type="Pfam" id="PF00975">
    <property type="entry name" value="Thioesterase"/>
    <property type="match status" value="1"/>
</dbReference>
<dbReference type="Gene3D" id="1.10.1200.10">
    <property type="entry name" value="ACP-like"/>
    <property type="match status" value="2"/>
</dbReference>
<dbReference type="GO" id="GO:0044550">
    <property type="term" value="P:secondary metabolite biosynthetic process"/>
    <property type="evidence" value="ECO:0007669"/>
    <property type="project" value="TreeGrafter"/>
</dbReference>
<comment type="caution">
    <text evidence="6">The sequence shown here is derived from an EMBL/GenBank/DDBJ whole genome shotgun (WGS) entry which is preliminary data.</text>
</comment>
<dbReference type="NCBIfam" id="NF003417">
    <property type="entry name" value="PRK04813.1"/>
    <property type="match status" value="2"/>
</dbReference>
<dbReference type="InterPro" id="IPR020806">
    <property type="entry name" value="PKS_PP-bd"/>
</dbReference>
<dbReference type="EMBL" id="VIFM01000104">
    <property type="protein sequence ID" value="TQF13307.1"/>
    <property type="molecule type" value="Genomic_DNA"/>
</dbReference>
<dbReference type="SMART" id="SM00824">
    <property type="entry name" value="PKS_TE"/>
    <property type="match status" value="1"/>
</dbReference>
<dbReference type="NCBIfam" id="TIGR01733">
    <property type="entry name" value="AA-adenyl-dom"/>
    <property type="match status" value="2"/>
</dbReference>
<keyword evidence="4" id="KW-0597">Phosphoprotein</keyword>
<comment type="similarity">
    <text evidence="2">Belongs to the ATP-dependent AMP-binding enzyme family.</text>
</comment>
<evidence type="ECO:0000256" key="3">
    <source>
        <dbReference type="ARBA" id="ARBA00022450"/>
    </source>
</evidence>
<dbReference type="InterPro" id="IPR009081">
    <property type="entry name" value="PP-bd_ACP"/>
</dbReference>
<dbReference type="GO" id="GO:0005829">
    <property type="term" value="C:cytosol"/>
    <property type="evidence" value="ECO:0007669"/>
    <property type="project" value="TreeGrafter"/>
</dbReference>
<gene>
    <name evidence="6" type="ORF">FJV41_24440</name>
</gene>
<dbReference type="OrthoDB" id="9803968at2"/>
<dbReference type="PANTHER" id="PTHR45527:SF1">
    <property type="entry name" value="FATTY ACID SYNTHASE"/>
    <property type="match status" value="1"/>
</dbReference>
<reference evidence="6 7" key="1">
    <citation type="submission" date="2019-06" db="EMBL/GenBank/DDBJ databases">
        <authorList>
            <person name="Livingstone P."/>
            <person name="Whitworth D."/>
        </authorList>
    </citation>
    <scope>NUCLEOTIDE SEQUENCE [LARGE SCALE GENOMIC DNA]</scope>
    <source>
        <strain evidence="6 7">AM401</strain>
    </source>
</reference>
<dbReference type="Pfam" id="PF00668">
    <property type="entry name" value="Condensation"/>
    <property type="match status" value="2"/>
</dbReference>
<feature type="domain" description="Carrier" evidence="5">
    <location>
        <begin position="814"/>
        <end position="889"/>
    </location>
</feature>
<dbReference type="InterPro" id="IPR001242">
    <property type="entry name" value="Condensation_dom"/>
</dbReference>
<dbReference type="SUPFAM" id="SSF47336">
    <property type="entry name" value="ACP-like"/>
    <property type="match status" value="2"/>
</dbReference>
<dbReference type="InterPro" id="IPR036736">
    <property type="entry name" value="ACP-like_sf"/>
</dbReference>
<dbReference type="GO" id="GO:0031177">
    <property type="term" value="F:phosphopantetheine binding"/>
    <property type="evidence" value="ECO:0007669"/>
    <property type="project" value="InterPro"/>
</dbReference>
<dbReference type="Gene3D" id="3.40.50.1820">
    <property type="entry name" value="alpha/beta hydrolase"/>
    <property type="match status" value="1"/>
</dbReference>
<dbReference type="CDD" id="cd19531">
    <property type="entry name" value="LCL_NRPS-like"/>
    <property type="match status" value="2"/>
</dbReference>
<dbReference type="PROSITE" id="PS00455">
    <property type="entry name" value="AMP_BINDING"/>
    <property type="match status" value="2"/>
</dbReference>
<dbReference type="InterPro" id="IPR000873">
    <property type="entry name" value="AMP-dep_synth/lig_dom"/>
</dbReference>
<dbReference type="Pfam" id="PF13193">
    <property type="entry name" value="AMP-binding_C"/>
    <property type="match status" value="2"/>
</dbReference>
<protein>
    <submittedName>
        <fullName evidence="6">Amino acid adenylation domain-containing protein</fullName>
    </submittedName>
</protein>
<dbReference type="Gene3D" id="3.40.50.980">
    <property type="match status" value="4"/>
</dbReference>
<evidence type="ECO:0000256" key="1">
    <source>
        <dbReference type="ARBA" id="ARBA00001957"/>
    </source>
</evidence>
<dbReference type="Gene3D" id="3.30.559.30">
    <property type="entry name" value="Nonribosomal peptide synthetase, condensation domain"/>
    <property type="match status" value="2"/>
</dbReference>
<dbReference type="InterPro" id="IPR029058">
    <property type="entry name" value="AB_hydrolase_fold"/>
</dbReference>
<dbReference type="Gene3D" id="3.30.300.30">
    <property type="match status" value="2"/>
</dbReference>
<evidence type="ECO:0000256" key="4">
    <source>
        <dbReference type="ARBA" id="ARBA00022553"/>
    </source>
</evidence>
<dbReference type="SUPFAM" id="SSF56801">
    <property type="entry name" value="Acetyl-CoA synthetase-like"/>
    <property type="match status" value="2"/>
</dbReference>
<keyword evidence="3" id="KW-0596">Phosphopantetheine</keyword>
<dbReference type="PANTHER" id="PTHR45527">
    <property type="entry name" value="NONRIBOSOMAL PEPTIDE SYNTHETASE"/>
    <property type="match status" value="1"/>
</dbReference>
<dbReference type="SMART" id="SM00823">
    <property type="entry name" value="PKS_PP"/>
    <property type="match status" value="2"/>
</dbReference>
<dbReference type="Gene3D" id="3.30.559.10">
    <property type="entry name" value="Chloramphenicol acetyltransferase-like domain"/>
    <property type="match status" value="2"/>
</dbReference>
<feature type="domain" description="Carrier" evidence="5">
    <location>
        <begin position="1872"/>
        <end position="1947"/>
    </location>
</feature>
<dbReference type="FunFam" id="3.40.50.980:FF:000001">
    <property type="entry name" value="Non-ribosomal peptide synthetase"/>
    <property type="match status" value="2"/>
</dbReference>
<sequence length="2224" mass="244970">MRGETGAERGLEVQYADYARWQREWLKGEVLEKQLAWWKEELAGAPLVLELPTDRPRPAVRTYQGALKRVALPAGLEGALRELSRKEGVTLYMTLLAGFQALLSRYSGQTDVVVGTPISGRNWRQVEALVGFFVNTLVVRTQTQGASFRELLRRVRRACLGAFAHQDLPFEQLVDALQPSRDLSRSPLFQVMFVMPGTLSPLDLDGVQVEDLDFEPGVSKFDLTLFAWETPRGLVTYWEYNTDLFDAETVSRMAGHYGRLLSAAVETSERQASELPLLGDSERQRLLVDWGSRQDSTYVPGLMHQWVEAQVSRTPDAEAVTDGTRSLTYAELDARANQLAHHLVALGVPPNGSVGLCLDRSGLEMPVAVLATLKAGAAFLPLDPTWPVERLALMLEDTRAPVVLAQSHLVAALPPNTGARIVCLEDEGPAIARRPTMAPRVDVSPETHCYFVYTSGSTGRPKGIVMSHRAVGNMLWWLLRRTVKPDATTLQFASLNFDVSFQELFGTWCLGGRVLLITPELRRDPSAMLRYMVRHRVERLFLPFVALQAVCDAAGAEDVLPPLTEVVTAGEQLQVTPALVAFFERLPGCVLENQYGPSEAHVVTAWRASGPPSSWPALPPVGEPITNVRLYVLDAKGEPCPLGVPGEVGVAGASLAHGYHGRPDLTADRFLPDTLGAAPGERYYRTGDRARWLADGNLEFLGRLDGQVKLRGFRIELGEVEVVLRALPGVRDAVAVVREDVPGDRRLVGYIVFQEGQRLEPSELRTQLQAKLPEYMVPSAFVSLPTLPLAPTGKVDRKALPVPRTEEARGGYMAPRTAMERVVAEVFGPLLGLERVGIEAHFFELGGHSLLATQAVSRLKEVIGRELPVRVLFESPTVAQLAEHLEDVLEDARGAAPPPLVRGPPSAVAEQSFAQQRLWFLSQLDAEGFSYNMPFAVRLTGSLHVKALEEAFREVARRHESLRTTFGEVDGRPVQRIHEVVEFILRVEEVKEGEVLARVEEEARGPFDLERGPLLRAKVLKVGEAEHVLVWVVHHIVFDGWSVGVLERELSEAYEARVRGTAVDERRPEVRYADYARWQREWLKGEVLEKQLTWWKQQLAGAPPVLELPTDRPRPAMQSFNGGHLAVRLPPELAGVLRELSRKEGVTLYMTLLAGFQALLSRYSGQTEVVVGTPISGRNWRQVEALVGFFVNTLVLRTQTQGASFRELLRRVRRACLGAFAHQDLPFEQLVDALQPSRDLSRSPLFQVMFVMPGPTAPLALSGLAVEELSFEPGMAKFDLTLFVRELPQSLVTYWEYNTDLFDEETVSRMAGHYTRLLQAALSQPGQDVEALPLLGEAERRRLLVEWNATEAPRSSASCVNALFEAHAARTPDAVAVRFGEHSLTYGELNRQANRLARLLRRGGVGADVPVALCVRRSLDLAVGVLGVLKAGGAYVPLDPSYPRERLEWMLRSSGATWLLTQSTLSDVLPDGVARRLDLDTEAARFAEERSADLEPLAGPESLAYVIYTSGSTGTPKGVAMPHGPLLNLVQWQLGASTLPRGRTLQFSPLSFDVSFQELFSTWAAGGELVLIPEDLRLDAHALLELMDRCEVERLFLPFVALQNLAEVADREDFVPRRLREIVTAGEQLRVTPALRRFARRLPGCVLHNHYGPTESHVVTAHTLAGDPESWPDLPSIGRPIANARVHLLDARQAPVPLGVPGEMYLGGDALARGYLHRPDLTLERFVPDPLDLSPGARLYRTGDFARYRQDGTLEFLGRRDAQVKVRGYRIELAEIEAVLARHPALKDCVVEARADGSGLTRLVAYVVGGEGGPPAVPELRSFLKQRLPEYMVPGYFVPLDSLPLTPSGKVNRRALPAPEGEVAARLVERVPPRTSLELQLVRAWEETLGLHPVGIREDFFELGGHSLLAVRLLGRIRGLTGRSLPVATLFQGATVERIAGLLHQDQGPTSSLVELRSGTTKRPFFCIHPVGGTVLAYAELAHLLGPDQPFYGLQAPGLDGEAPTLDSVESLAAHYLRAIRTVQPRGPYLLGGWSLGGTLAFELAQQLQEQGEQVDLLVLIDTYARAHPGGAVDREWLEPTRLGALFFRDLLRAAGADLPCSEAALSQLAPEEALRLLEEAGRKAAALPESGLSALREVFESNLRAAWRYVPRPYTGTLLSIESGESPRAHEWELLARGGVEVHTLPGDHYALLRLPGVQQLAAILGDALARAQAKTQPRSVSA</sequence>
<dbReference type="InterPro" id="IPR010071">
    <property type="entry name" value="AA_adenyl_dom"/>
</dbReference>
<dbReference type="InterPro" id="IPR006162">
    <property type="entry name" value="Ppantetheine_attach_site"/>
</dbReference>
<proteinExistence type="inferred from homology"/>
<dbReference type="PROSITE" id="PS00012">
    <property type="entry name" value="PHOSPHOPANTETHEINE"/>
    <property type="match status" value="2"/>
</dbReference>
<name>A0A540WWE6_9BACT</name>
<dbReference type="InterPro" id="IPR025110">
    <property type="entry name" value="AMP-bd_C"/>
</dbReference>
<dbReference type="InterPro" id="IPR045851">
    <property type="entry name" value="AMP-bd_C_sf"/>
</dbReference>
<dbReference type="InterPro" id="IPR020845">
    <property type="entry name" value="AMP-binding_CS"/>
</dbReference>
<dbReference type="FunFam" id="3.30.559.10:FF:000012">
    <property type="entry name" value="Non-ribosomal peptide synthetase"/>
    <property type="match status" value="1"/>
</dbReference>